<accession>A0A3L6RG08</accession>
<dbReference type="OrthoDB" id="693938at2759"/>
<dbReference type="EMBL" id="PQIB02000008">
    <property type="protein sequence ID" value="RLN03246.1"/>
    <property type="molecule type" value="Genomic_DNA"/>
</dbReference>
<feature type="compositionally biased region" description="Acidic residues" evidence="1">
    <location>
        <begin position="664"/>
        <end position="677"/>
    </location>
</feature>
<dbReference type="InterPro" id="IPR044824">
    <property type="entry name" value="MAIN-like"/>
</dbReference>
<dbReference type="Proteomes" id="UP000275267">
    <property type="component" value="Unassembled WGS sequence"/>
</dbReference>
<feature type="region of interest" description="Disordered" evidence="1">
    <location>
        <begin position="252"/>
        <end position="278"/>
    </location>
</feature>
<evidence type="ECO:0000313" key="4">
    <source>
        <dbReference type="Proteomes" id="UP000275267"/>
    </source>
</evidence>
<organism evidence="3 4">
    <name type="scientific">Panicum miliaceum</name>
    <name type="common">Proso millet</name>
    <name type="synonym">Broomcorn millet</name>
    <dbReference type="NCBI Taxonomy" id="4540"/>
    <lineage>
        <taxon>Eukaryota</taxon>
        <taxon>Viridiplantae</taxon>
        <taxon>Streptophyta</taxon>
        <taxon>Embryophyta</taxon>
        <taxon>Tracheophyta</taxon>
        <taxon>Spermatophyta</taxon>
        <taxon>Magnoliopsida</taxon>
        <taxon>Liliopsida</taxon>
        <taxon>Poales</taxon>
        <taxon>Poaceae</taxon>
        <taxon>PACMAD clade</taxon>
        <taxon>Panicoideae</taxon>
        <taxon>Panicodae</taxon>
        <taxon>Paniceae</taxon>
        <taxon>Panicinae</taxon>
        <taxon>Panicum</taxon>
        <taxon>Panicum sect. Panicum</taxon>
    </lineage>
</organism>
<sequence length="925" mass="104168">MWRGKGATLATRASAAPPWLALRRRDKPVAPDGLMDRLVRMFHGGIVKENGEFENLNEDVELFDSPPSLNDVIDRVISKHRCDHGEISLRGRFDCGKARPHYVLMKLEIEMHWRQYKEVVERANVVCWELIMDISCRTRTNDLVERVNSRLVRMDSFTQESTVSEDVRRPSPVVAPTYFDRAVASDDFDDGTFEEEEADMDEDDISLGSKGNEYDCSDEGESYNVSDTKEEELHDNVVGGQVEVDVNLVQQGDGHEQNEEEEECNDGSMPSSGNHEDGRFSYTAEEIRMLKQAHITIPTVSNAKDLSLIHRAICDSNLFENESVIDVENPHIRKGTKLPLKSCSFSWLIHSDKRKDSDTSVPSLMESIFAFSGYQDGAPNVPLLESFYDSKHRAHVIVDCGEVLQPLRPRTHTPLRWDERYAPFLRRAGLLPLARVVCAGLSVMDAALLSAFVDRWRPETHSFHLPCGEVTITMQDVAMIVGLPLEGNAFTGIIRTDGWRDMVEALIGIRPHAPPEGVKDRKTSGVSSAWLREHFNHCLVGADVVAVERHARIWIWERFLVGRLYRGAIEIFWTPYNRDELEDLHLSELCTRDAQLWRSGVPLIFFFVVELHLPHRVKRQFWRLQDFPPKPISTSQALDSIDWKKRWLRGQELQVHIASHPDSSDSEQDTDSDDTDPTYEVVGMSQMMDAPLPKQTQGEPSQENLNAMMQKDGMNQSSVQVRAGPRAVAPRTLARQNHSIMPSQLARQDFAIAPACQFNQYAPGWMILVASTGKGGATTQSYRAMIVRFGRFKCDISWLPGAGQGRRVGRRARRWAGTRACAELRLLRAWRWAGHYGRWVSSPSLLLGLLLSFSDAQRGQLARQSAEAGGDHRRGRSGGGYVLWGPAGGVDRAGLSRRCMWRGKASHGGAALAQAVRVAPLPRHM</sequence>
<dbReference type="STRING" id="4540.A0A3L6RG08"/>
<reference evidence="4" key="1">
    <citation type="journal article" date="2019" name="Nat. Commun.">
        <title>The genome of broomcorn millet.</title>
        <authorList>
            <person name="Zou C."/>
            <person name="Miki D."/>
            <person name="Li D."/>
            <person name="Tang Q."/>
            <person name="Xiao L."/>
            <person name="Rajput S."/>
            <person name="Deng P."/>
            <person name="Jia W."/>
            <person name="Huang R."/>
            <person name="Zhang M."/>
            <person name="Sun Y."/>
            <person name="Hu J."/>
            <person name="Fu X."/>
            <person name="Schnable P.S."/>
            <person name="Li F."/>
            <person name="Zhang H."/>
            <person name="Feng B."/>
            <person name="Zhu X."/>
            <person name="Liu R."/>
            <person name="Schnable J.C."/>
            <person name="Zhu J.-K."/>
            <person name="Zhang H."/>
        </authorList>
    </citation>
    <scope>NUCLEOTIDE SEQUENCE [LARGE SCALE GENOMIC DNA]</scope>
</reference>
<dbReference type="AlphaFoldDB" id="A0A3L6RG08"/>
<dbReference type="PANTHER" id="PTHR46033:SF82">
    <property type="entry name" value="AMINOTRANSFERASE-LIKE PLANT MOBILE DOMAIN-CONTAINING PROTEIN"/>
    <property type="match status" value="1"/>
</dbReference>
<evidence type="ECO:0000256" key="1">
    <source>
        <dbReference type="SAM" id="MobiDB-lite"/>
    </source>
</evidence>
<dbReference type="GO" id="GO:0010073">
    <property type="term" value="P:meristem maintenance"/>
    <property type="evidence" value="ECO:0007669"/>
    <property type="project" value="InterPro"/>
</dbReference>
<dbReference type="PANTHER" id="PTHR46033">
    <property type="entry name" value="PROTEIN MAIN-LIKE 2"/>
    <property type="match status" value="1"/>
</dbReference>
<gene>
    <name evidence="3" type="ORF">C2845_PM13G10090</name>
</gene>
<feature type="domain" description="Aminotransferase-like plant mobile" evidence="2">
    <location>
        <begin position="443"/>
        <end position="545"/>
    </location>
</feature>
<evidence type="ECO:0000313" key="3">
    <source>
        <dbReference type="EMBL" id="RLN03246.1"/>
    </source>
</evidence>
<keyword evidence="4" id="KW-1185">Reference proteome</keyword>
<evidence type="ECO:0000259" key="2">
    <source>
        <dbReference type="Pfam" id="PF10536"/>
    </source>
</evidence>
<dbReference type="InterPro" id="IPR019557">
    <property type="entry name" value="AminoTfrase-like_pln_mobile"/>
</dbReference>
<feature type="region of interest" description="Disordered" evidence="1">
    <location>
        <begin position="657"/>
        <end position="677"/>
    </location>
</feature>
<feature type="region of interest" description="Disordered" evidence="1">
    <location>
        <begin position="197"/>
        <end position="227"/>
    </location>
</feature>
<comment type="caution">
    <text evidence="3">The sequence shown here is derived from an EMBL/GenBank/DDBJ whole genome shotgun (WGS) entry which is preliminary data.</text>
</comment>
<dbReference type="Pfam" id="PF10536">
    <property type="entry name" value="PMD"/>
    <property type="match status" value="1"/>
</dbReference>
<proteinExistence type="predicted"/>
<protein>
    <recommendedName>
        <fullName evidence="2">Aminotransferase-like plant mobile domain-containing protein</fullName>
    </recommendedName>
</protein>
<name>A0A3L6RG08_PANMI</name>